<dbReference type="AlphaFoldDB" id="A0A9X1HKY9"/>
<proteinExistence type="predicted"/>
<gene>
    <name evidence="3" type="ORF">LDX50_00085</name>
</gene>
<reference evidence="3" key="1">
    <citation type="submission" date="2021-09" db="EMBL/GenBank/DDBJ databases">
        <title>Fulvivirga sp. isolated from coastal sediment.</title>
        <authorList>
            <person name="Yu H."/>
        </authorList>
    </citation>
    <scope>NUCLEOTIDE SEQUENCE</scope>
    <source>
        <strain evidence="3">1062</strain>
    </source>
</reference>
<sequence length="438" mass="49966">MKSTLLSVLIIITGFQLRSQQYFDTNGILNKQSFVTVTPEDIGINADSLHNGIERIITEAIDSGAFPGCQVLLVKDGMIFYEQAFGYHTYDSLIPVRTDDIYDLASVTKTTAATLALMKLSDEGIFDVNSTFGEIFPDYRHTNKADLPMRDVLAHQAGLRAWIPYWSESKRKNGSWKPHSVSEDSSKNFNYKLSDANLFLYRKFREKKIYKMIRKSPVSDQKEYLYSGLTFYLIPDYVQRMTAQPFDTFLESNFYRPLGAETLVFNAGELFPLERIAPTEVDNFFRMDTLHGIVHDEGAAMMKGVSGNAGLFSNARDLGKVYQMLLNGGTYHHRRFLSEEVIHTFTRCQFCDSGNRRGLGFDKPLIEYDSLRSSVAEKASPESFGHTGYTGTLVWADPKNDLLFVFMSNRVYPTRNNSTIYRLNVRPRIHNLVYDLLD</sequence>
<keyword evidence="1 3" id="KW-0378">Hydrolase</keyword>
<dbReference type="Gene3D" id="3.40.710.10">
    <property type="entry name" value="DD-peptidase/beta-lactamase superfamily"/>
    <property type="match status" value="1"/>
</dbReference>
<dbReference type="EMBL" id="JAIXNE010000001">
    <property type="protein sequence ID" value="MCA6073241.1"/>
    <property type="molecule type" value="Genomic_DNA"/>
</dbReference>
<dbReference type="Proteomes" id="UP001139409">
    <property type="component" value="Unassembled WGS sequence"/>
</dbReference>
<evidence type="ECO:0000259" key="2">
    <source>
        <dbReference type="Pfam" id="PF00144"/>
    </source>
</evidence>
<dbReference type="PANTHER" id="PTHR43283">
    <property type="entry name" value="BETA-LACTAMASE-RELATED"/>
    <property type="match status" value="1"/>
</dbReference>
<dbReference type="InterPro" id="IPR050789">
    <property type="entry name" value="Diverse_Enzym_Activities"/>
</dbReference>
<protein>
    <submittedName>
        <fullName evidence="3">Serine hydrolase</fullName>
    </submittedName>
</protein>
<name>A0A9X1HKY9_9BACT</name>
<comment type="caution">
    <text evidence="3">The sequence shown here is derived from an EMBL/GenBank/DDBJ whole genome shotgun (WGS) entry which is preliminary data.</text>
</comment>
<dbReference type="PANTHER" id="PTHR43283:SF11">
    <property type="entry name" value="BETA-LACTAMASE-RELATED DOMAIN-CONTAINING PROTEIN"/>
    <property type="match status" value="1"/>
</dbReference>
<dbReference type="Pfam" id="PF00144">
    <property type="entry name" value="Beta-lactamase"/>
    <property type="match status" value="1"/>
</dbReference>
<dbReference type="RefSeq" id="WP_225696360.1">
    <property type="nucleotide sequence ID" value="NZ_JAIXNE010000001.1"/>
</dbReference>
<evidence type="ECO:0000313" key="3">
    <source>
        <dbReference type="EMBL" id="MCA6073241.1"/>
    </source>
</evidence>
<evidence type="ECO:0000313" key="4">
    <source>
        <dbReference type="Proteomes" id="UP001139409"/>
    </source>
</evidence>
<dbReference type="SUPFAM" id="SSF56601">
    <property type="entry name" value="beta-lactamase/transpeptidase-like"/>
    <property type="match status" value="1"/>
</dbReference>
<keyword evidence="4" id="KW-1185">Reference proteome</keyword>
<feature type="domain" description="Beta-lactamase-related" evidence="2">
    <location>
        <begin position="53"/>
        <end position="417"/>
    </location>
</feature>
<organism evidence="3 4">
    <name type="scientific">Fulvivirga sedimenti</name>
    <dbReference type="NCBI Taxonomy" id="2879465"/>
    <lineage>
        <taxon>Bacteria</taxon>
        <taxon>Pseudomonadati</taxon>
        <taxon>Bacteroidota</taxon>
        <taxon>Cytophagia</taxon>
        <taxon>Cytophagales</taxon>
        <taxon>Fulvivirgaceae</taxon>
        <taxon>Fulvivirga</taxon>
    </lineage>
</organism>
<evidence type="ECO:0000256" key="1">
    <source>
        <dbReference type="ARBA" id="ARBA00022801"/>
    </source>
</evidence>
<accession>A0A9X1HKY9</accession>
<dbReference type="InterPro" id="IPR012338">
    <property type="entry name" value="Beta-lactam/transpept-like"/>
</dbReference>
<dbReference type="GO" id="GO:0016787">
    <property type="term" value="F:hydrolase activity"/>
    <property type="evidence" value="ECO:0007669"/>
    <property type="project" value="UniProtKB-KW"/>
</dbReference>
<dbReference type="InterPro" id="IPR001466">
    <property type="entry name" value="Beta-lactam-related"/>
</dbReference>